<evidence type="ECO:0000313" key="2">
    <source>
        <dbReference type="EMBL" id="BAR98400.1"/>
    </source>
</evidence>
<dbReference type="RefSeq" id="WP_055036308.1">
    <property type="nucleotide sequence ID" value="NZ_AP014854.2"/>
</dbReference>
<dbReference type="EMBL" id="LN907867">
    <property type="protein sequence ID" value="CUU44252.1"/>
    <property type="molecule type" value="Genomic_DNA"/>
</dbReference>
<evidence type="ECO:0000256" key="1">
    <source>
        <dbReference type="SAM" id="Phobius"/>
    </source>
</evidence>
<dbReference type="KEGG" id="bvr:BVIR_533"/>
<reference evidence="2" key="1">
    <citation type="journal article" date="2015" name="Genome Announc.">
        <title>Complete Genome Sequence of the Bacteriochlorophyll b-Producing Photosynthetic Bacterium Blastochloris viridis.</title>
        <authorList>
            <person name="Tsukatani Y."/>
            <person name="Hirose Y."/>
            <person name="Harada J."/>
            <person name="Misawa N."/>
            <person name="Mori K."/>
            <person name="Inoue K."/>
            <person name="Tamiaki H."/>
        </authorList>
    </citation>
    <scope>NUCLEOTIDE SEQUENCE [LARGE SCALE GENOMIC DNA]</scope>
    <source>
        <strain evidence="2">DSM 133</strain>
    </source>
</reference>
<reference evidence="3" key="2">
    <citation type="submission" date="2015-11" db="EMBL/GenBank/DDBJ databases">
        <authorList>
            <person name="Zhang Y."/>
            <person name="Guo Z."/>
        </authorList>
    </citation>
    <scope>NUCLEOTIDE SEQUENCE</scope>
    <source>
        <strain evidence="3">1</strain>
    </source>
</reference>
<keyword evidence="1" id="KW-1133">Transmembrane helix</keyword>
<feature type="transmembrane region" description="Helical" evidence="1">
    <location>
        <begin position="72"/>
        <end position="91"/>
    </location>
</feature>
<dbReference type="AlphaFoldDB" id="A0A0H5B897"/>
<evidence type="ECO:0000313" key="3">
    <source>
        <dbReference type="EMBL" id="CUU44252.1"/>
    </source>
</evidence>
<gene>
    <name evidence="2" type="ORF">BV133_807</name>
    <name evidence="3" type="ORF">BVIRIDIS_33000</name>
</gene>
<feature type="transmembrane region" description="Helical" evidence="1">
    <location>
        <begin position="111"/>
        <end position="134"/>
    </location>
</feature>
<name>A0A0H5B897_BLAVI</name>
<accession>A0A0H5B897</accession>
<dbReference type="EMBL" id="AP014854">
    <property type="protein sequence ID" value="BAR98400.1"/>
    <property type="molecule type" value="Genomic_DNA"/>
</dbReference>
<keyword evidence="1" id="KW-0472">Membrane</keyword>
<keyword evidence="1" id="KW-0812">Transmembrane</keyword>
<dbReference type="Proteomes" id="UP000065734">
    <property type="component" value="Chromosome I"/>
</dbReference>
<reference evidence="4" key="3">
    <citation type="journal article" date="2016" name="Genome Announc.">
        <title>Revised genome sequence of the purple photosynthetic bacterium Blastochloris viridis.</title>
        <authorList>
            <person name="Liu L.N."/>
            <person name="Faulkner M."/>
            <person name="Liu X."/>
            <person name="Huang F."/>
            <person name="Darby A.C."/>
            <person name="Hall N."/>
        </authorList>
    </citation>
    <scope>NUCLEOTIDE SEQUENCE [LARGE SCALE GENOMIC DNA]</scope>
    <source>
        <strain evidence="4">ATCC 19567 / DSM 133 / F</strain>
    </source>
</reference>
<proteinExistence type="predicted"/>
<organism evidence="3 4">
    <name type="scientific">Blastochloris viridis</name>
    <name type="common">Rhodopseudomonas viridis</name>
    <dbReference type="NCBI Taxonomy" id="1079"/>
    <lineage>
        <taxon>Bacteria</taxon>
        <taxon>Pseudomonadati</taxon>
        <taxon>Pseudomonadota</taxon>
        <taxon>Alphaproteobacteria</taxon>
        <taxon>Hyphomicrobiales</taxon>
        <taxon>Blastochloridaceae</taxon>
        <taxon>Blastochloris</taxon>
    </lineage>
</organism>
<sequence>MPFVFISLQALIIGVATFDLIGALVNVAELGSRTFLRHAVLDGGVIVLSVANIYFILKVLNARYADHIRLEIMYFSQLLCLGALVFLLRHFQHSLDFEAGTLTYESGRLGGAVTVWLGYSAAMAACLAAIWKLWTKSRWVAQRFER</sequence>
<protein>
    <submittedName>
        <fullName evidence="3">Uncharacterized protein</fullName>
    </submittedName>
</protein>
<feature type="transmembrane region" description="Helical" evidence="1">
    <location>
        <begin position="39"/>
        <end position="60"/>
    </location>
</feature>
<keyword evidence="4" id="KW-1185">Reference proteome</keyword>
<evidence type="ECO:0000313" key="4">
    <source>
        <dbReference type="Proteomes" id="UP000065734"/>
    </source>
</evidence>